<keyword evidence="4" id="KW-1185">Reference proteome</keyword>
<dbReference type="AlphaFoldDB" id="A0A1I3T6Z3"/>
<dbReference type="GO" id="GO:0016740">
    <property type="term" value="F:transferase activity"/>
    <property type="evidence" value="ECO:0007669"/>
    <property type="project" value="UniProtKB-KW"/>
</dbReference>
<evidence type="ECO:0000259" key="2">
    <source>
        <dbReference type="PROSITE" id="PS01148"/>
    </source>
</evidence>
<dbReference type="Gene3D" id="3.30.110.40">
    <property type="entry name" value="TusA-like domain"/>
    <property type="match status" value="1"/>
</dbReference>
<organism evidence="3 4">
    <name type="scientific">Desulfomicrobium apsheronum</name>
    <dbReference type="NCBI Taxonomy" id="52560"/>
    <lineage>
        <taxon>Bacteria</taxon>
        <taxon>Pseudomonadati</taxon>
        <taxon>Thermodesulfobacteriota</taxon>
        <taxon>Desulfovibrionia</taxon>
        <taxon>Desulfovibrionales</taxon>
        <taxon>Desulfomicrobiaceae</taxon>
        <taxon>Desulfomicrobium</taxon>
    </lineage>
</organism>
<dbReference type="OrthoDB" id="9801500at2"/>
<dbReference type="Proteomes" id="UP000198635">
    <property type="component" value="Unassembled WGS sequence"/>
</dbReference>
<comment type="similarity">
    <text evidence="1">Belongs to the sulfur carrier protein TusA family.</text>
</comment>
<dbReference type="InterPro" id="IPR001455">
    <property type="entry name" value="TusA-like"/>
</dbReference>
<dbReference type="PANTHER" id="PTHR33279:SF6">
    <property type="entry name" value="SULFUR CARRIER PROTEIN YEDF-RELATED"/>
    <property type="match status" value="1"/>
</dbReference>
<evidence type="ECO:0000313" key="4">
    <source>
        <dbReference type="Proteomes" id="UP000198635"/>
    </source>
</evidence>
<sequence length="72" mass="7695">MKQVVDAKGLSCPQPVLMAMQAMRANGSGEIEVVVDNEASRENVSRAAQSQGWSVAEVELDGGEFRLSLTKS</sequence>
<dbReference type="STRING" id="52560.SAMN04488082_10576"/>
<dbReference type="SUPFAM" id="SSF64307">
    <property type="entry name" value="SirA-like"/>
    <property type="match status" value="1"/>
</dbReference>
<dbReference type="RefSeq" id="WP_092373508.1">
    <property type="nucleotide sequence ID" value="NZ_FORX01000005.1"/>
</dbReference>
<name>A0A1I3T6Z3_9BACT</name>
<dbReference type="PROSITE" id="PS01148">
    <property type="entry name" value="UPF0033"/>
    <property type="match status" value="1"/>
</dbReference>
<feature type="domain" description="UPF0033" evidence="2">
    <location>
        <begin position="5"/>
        <end position="29"/>
    </location>
</feature>
<protein>
    <submittedName>
        <fullName evidence="3">TusA-related sulfurtransferase</fullName>
    </submittedName>
</protein>
<dbReference type="Pfam" id="PF01206">
    <property type="entry name" value="TusA"/>
    <property type="match status" value="1"/>
</dbReference>
<dbReference type="CDD" id="cd03421">
    <property type="entry name" value="SirA_like_N"/>
    <property type="match status" value="1"/>
</dbReference>
<dbReference type="PANTHER" id="PTHR33279">
    <property type="entry name" value="SULFUR CARRIER PROTEIN YEDF-RELATED"/>
    <property type="match status" value="1"/>
</dbReference>
<reference evidence="4" key="1">
    <citation type="submission" date="2016-10" db="EMBL/GenBank/DDBJ databases">
        <authorList>
            <person name="Varghese N."/>
            <person name="Submissions S."/>
        </authorList>
    </citation>
    <scope>NUCLEOTIDE SEQUENCE [LARGE SCALE GENOMIC DNA]</scope>
    <source>
        <strain evidence="4">DSM 5918</strain>
    </source>
</reference>
<keyword evidence="3" id="KW-0808">Transferase</keyword>
<evidence type="ECO:0000313" key="3">
    <source>
        <dbReference type="EMBL" id="SFJ65581.1"/>
    </source>
</evidence>
<proteinExistence type="inferred from homology"/>
<evidence type="ECO:0000256" key="1">
    <source>
        <dbReference type="ARBA" id="ARBA00008984"/>
    </source>
</evidence>
<dbReference type="InterPro" id="IPR036868">
    <property type="entry name" value="TusA-like_sf"/>
</dbReference>
<gene>
    <name evidence="3" type="ORF">SAMN04488082_10576</name>
</gene>
<dbReference type="EMBL" id="FORX01000005">
    <property type="protein sequence ID" value="SFJ65581.1"/>
    <property type="molecule type" value="Genomic_DNA"/>
</dbReference>
<accession>A0A1I3T6Z3</accession>